<protein>
    <recommendedName>
        <fullName evidence="1">Enolase</fullName>
    </recommendedName>
</protein>
<dbReference type="PANTHER" id="PTHR11902">
    <property type="entry name" value="ENOLASE"/>
    <property type="match status" value="1"/>
</dbReference>
<keyword evidence="5" id="KW-1185">Reference proteome</keyword>
<dbReference type="PANTHER" id="PTHR11902:SF1">
    <property type="entry name" value="ENOLASE"/>
    <property type="match status" value="1"/>
</dbReference>
<proteinExistence type="predicted"/>
<dbReference type="InterPro" id="IPR000941">
    <property type="entry name" value="Enolase"/>
</dbReference>
<dbReference type="SMART" id="SM01193">
    <property type="entry name" value="Enolase_N"/>
    <property type="match status" value="1"/>
</dbReference>
<accession>A0AAW1NKE2</accession>
<dbReference type="Gene3D" id="3.20.20.120">
    <property type="entry name" value="Enolase-like C-terminal domain"/>
    <property type="match status" value="1"/>
</dbReference>
<dbReference type="GO" id="GO:0000287">
    <property type="term" value="F:magnesium ion binding"/>
    <property type="evidence" value="ECO:0007669"/>
    <property type="project" value="InterPro"/>
</dbReference>
<keyword evidence="2" id="KW-0460">Magnesium</keyword>
<dbReference type="Pfam" id="PF03952">
    <property type="entry name" value="Enolase_N"/>
    <property type="match status" value="1"/>
</dbReference>
<evidence type="ECO:0000256" key="1">
    <source>
        <dbReference type="ARBA" id="ARBA00017068"/>
    </source>
</evidence>
<dbReference type="InterPro" id="IPR020811">
    <property type="entry name" value="Enolase_N"/>
</dbReference>
<dbReference type="GO" id="GO:0000015">
    <property type="term" value="C:phosphopyruvate hydratase complex"/>
    <property type="evidence" value="ECO:0007669"/>
    <property type="project" value="InterPro"/>
</dbReference>
<dbReference type="AlphaFoldDB" id="A0AAW1NKE2"/>
<name>A0AAW1NKE2_POPJA</name>
<dbReference type="InterPro" id="IPR036849">
    <property type="entry name" value="Enolase-like_C_sf"/>
</dbReference>
<gene>
    <name evidence="4" type="ORF">QE152_g192</name>
</gene>
<comment type="caution">
    <text evidence="4">The sequence shown here is derived from an EMBL/GenBank/DDBJ whole genome shotgun (WGS) entry which is preliminary data.</text>
</comment>
<dbReference type="GO" id="GO:0006096">
    <property type="term" value="P:glycolytic process"/>
    <property type="evidence" value="ECO:0007669"/>
    <property type="project" value="InterPro"/>
</dbReference>
<evidence type="ECO:0000256" key="2">
    <source>
        <dbReference type="ARBA" id="ARBA00022842"/>
    </source>
</evidence>
<sequence>MIIFRILRQRPARRIHQARWYSGKSDIKYIHARQIFDSRGNPTVEVDIQTDYGLFRAAVPSGASTGIHEALELRDKTNDYDGKSVFKAVDNVNNKIAPAVFKAVDNVNNKIAPALIQSGIDLVQQKEVDKLMIKMDGTENKSNFGANAILGVSMAACKAGACKRGLPLYQHIADLAGNNAILGVSMAACKAGACKRGLPLYQHIADLAGNKKLILPVPAMNVINGLQTRFASLSTHRRFSGE</sequence>
<organism evidence="4 5">
    <name type="scientific">Popillia japonica</name>
    <name type="common">Japanese beetle</name>
    <dbReference type="NCBI Taxonomy" id="7064"/>
    <lineage>
        <taxon>Eukaryota</taxon>
        <taxon>Metazoa</taxon>
        <taxon>Ecdysozoa</taxon>
        <taxon>Arthropoda</taxon>
        <taxon>Hexapoda</taxon>
        <taxon>Insecta</taxon>
        <taxon>Pterygota</taxon>
        <taxon>Neoptera</taxon>
        <taxon>Endopterygota</taxon>
        <taxon>Coleoptera</taxon>
        <taxon>Polyphaga</taxon>
        <taxon>Scarabaeiformia</taxon>
        <taxon>Scarabaeidae</taxon>
        <taxon>Rutelinae</taxon>
        <taxon>Popillia</taxon>
    </lineage>
</organism>
<feature type="domain" description="Enolase N-terminal" evidence="3">
    <location>
        <begin position="27"/>
        <end position="172"/>
    </location>
</feature>
<dbReference type="GO" id="GO:0004634">
    <property type="term" value="F:phosphopyruvate hydratase activity"/>
    <property type="evidence" value="ECO:0007669"/>
    <property type="project" value="InterPro"/>
</dbReference>
<reference evidence="4 5" key="1">
    <citation type="journal article" date="2024" name="BMC Genomics">
        <title>De novo assembly and annotation of Popillia japonica's genome with initial clues to its potential as an invasive pest.</title>
        <authorList>
            <person name="Cucini C."/>
            <person name="Boschi S."/>
            <person name="Funari R."/>
            <person name="Cardaioli E."/>
            <person name="Iannotti N."/>
            <person name="Marturano G."/>
            <person name="Paoli F."/>
            <person name="Bruttini M."/>
            <person name="Carapelli A."/>
            <person name="Frati F."/>
            <person name="Nardi F."/>
        </authorList>
    </citation>
    <scope>NUCLEOTIDE SEQUENCE [LARGE SCALE GENOMIC DNA]</scope>
    <source>
        <strain evidence="4">DMR45628</strain>
    </source>
</reference>
<evidence type="ECO:0000313" key="5">
    <source>
        <dbReference type="Proteomes" id="UP001458880"/>
    </source>
</evidence>
<dbReference type="InterPro" id="IPR029017">
    <property type="entry name" value="Enolase-like_N"/>
</dbReference>
<dbReference type="Gene3D" id="3.30.390.10">
    <property type="entry name" value="Enolase-like, N-terminal domain"/>
    <property type="match status" value="2"/>
</dbReference>
<dbReference type="EMBL" id="JASPKY010000002">
    <property type="protein sequence ID" value="KAK9759129.1"/>
    <property type="molecule type" value="Genomic_DNA"/>
</dbReference>
<evidence type="ECO:0000259" key="3">
    <source>
        <dbReference type="SMART" id="SM01193"/>
    </source>
</evidence>
<evidence type="ECO:0000313" key="4">
    <source>
        <dbReference type="EMBL" id="KAK9759129.1"/>
    </source>
</evidence>
<dbReference type="SUPFAM" id="SSF54826">
    <property type="entry name" value="Enolase N-terminal domain-like"/>
    <property type="match status" value="3"/>
</dbReference>
<dbReference type="Proteomes" id="UP001458880">
    <property type="component" value="Unassembled WGS sequence"/>
</dbReference>